<organism evidence="1">
    <name type="scientific">Lepeophtheirus salmonis</name>
    <name type="common">Salmon louse</name>
    <name type="synonym">Caligus salmonis</name>
    <dbReference type="NCBI Taxonomy" id="72036"/>
    <lineage>
        <taxon>Eukaryota</taxon>
        <taxon>Metazoa</taxon>
        <taxon>Ecdysozoa</taxon>
        <taxon>Arthropoda</taxon>
        <taxon>Crustacea</taxon>
        <taxon>Multicrustacea</taxon>
        <taxon>Hexanauplia</taxon>
        <taxon>Copepoda</taxon>
        <taxon>Siphonostomatoida</taxon>
        <taxon>Caligidae</taxon>
        <taxon>Lepeophtheirus</taxon>
    </lineage>
</organism>
<protein>
    <submittedName>
        <fullName evidence="1">Uncharacterized protein</fullName>
    </submittedName>
</protein>
<proteinExistence type="predicted"/>
<dbReference type="AlphaFoldDB" id="A0A0K2TTX0"/>
<sequence length="40" mass="4323">MKIPLPLTPSTTGKMNGWYALARLTTASGQSPIPNIRLLL</sequence>
<reference evidence="1" key="1">
    <citation type="submission" date="2014-05" db="EMBL/GenBank/DDBJ databases">
        <authorList>
            <person name="Chronopoulou M."/>
        </authorList>
    </citation>
    <scope>NUCLEOTIDE SEQUENCE</scope>
    <source>
        <tissue evidence="1">Whole organism</tissue>
    </source>
</reference>
<accession>A0A0K2TTX0</accession>
<dbReference type="EMBL" id="HACA01012112">
    <property type="protein sequence ID" value="CDW29473.1"/>
    <property type="molecule type" value="Transcribed_RNA"/>
</dbReference>
<name>A0A0K2TTX0_LEPSM</name>
<evidence type="ECO:0000313" key="1">
    <source>
        <dbReference type="EMBL" id="CDW29473.1"/>
    </source>
</evidence>